<dbReference type="Proteomes" id="UP000741863">
    <property type="component" value="Unassembled WGS sequence"/>
</dbReference>
<dbReference type="EMBL" id="JAFBEC010000018">
    <property type="protein sequence ID" value="MBM7634846.1"/>
    <property type="molecule type" value="Genomic_DNA"/>
</dbReference>
<feature type="signal peptide" evidence="1">
    <location>
        <begin position="1"/>
        <end position="19"/>
    </location>
</feature>
<accession>A0ABS2PIC5</accession>
<comment type="caution">
    <text evidence="2">The sequence shown here is derived from an EMBL/GenBank/DDBJ whole genome shotgun (WGS) entry which is preliminary data.</text>
</comment>
<reference evidence="2 3" key="1">
    <citation type="submission" date="2021-01" db="EMBL/GenBank/DDBJ databases">
        <title>Genomic Encyclopedia of Type Strains, Phase IV (KMG-IV): sequencing the most valuable type-strain genomes for metagenomic binning, comparative biology and taxonomic classification.</title>
        <authorList>
            <person name="Goeker M."/>
        </authorList>
    </citation>
    <scope>NUCLEOTIDE SEQUENCE [LARGE SCALE GENOMIC DNA]</scope>
    <source>
        <strain evidence="2 3">DSM 25540</strain>
    </source>
</reference>
<sequence>MRIMIIPLLAIFMVACSNGDVSEVQQQVNETSYNVNIPEHTNYDILSIWENESMSLDSLIVNYGHRASSEPNLEIAELADFEYVYGGYDGELEINLEIHVSPTIPTLSEEVTIGGHPVEATQFGEDNENVSHHFPHGDYFYSIYYLGDEVMVEDAEAFTQQILEEDVE</sequence>
<evidence type="ECO:0008006" key="4">
    <source>
        <dbReference type="Google" id="ProtNLM"/>
    </source>
</evidence>
<evidence type="ECO:0000256" key="1">
    <source>
        <dbReference type="SAM" id="SignalP"/>
    </source>
</evidence>
<keyword evidence="3" id="KW-1185">Reference proteome</keyword>
<protein>
    <recommendedName>
        <fullName evidence="4">Lipoprotein</fullName>
    </recommendedName>
</protein>
<evidence type="ECO:0000313" key="2">
    <source>
        <dbReference type="EMBL" id="MBM7634846.1"/>
    </source>
</evidence>
<evidence type="ECO:0000313" key="3">
    <source>
        <dbReference type="Proteomes" id="UP000741863"/>
    </source>
</evidence>
<name>A0ABS2PIC5_9BACL</name>
<organism evidence="2 3">
    <name type="scientific">Geomicrobium sediminis</name>
    <dbReference type="NCBI Taxonomy" id="1347788"/>
    <lineage>
        <taxon>Bacteria</taxon>
        <taxon>Bacillati</taxon>
        <taxon>Bacillota</taxon>
        <taxon>Bacilli</taxon>
        <taxon>Bacillales</taxon>
        <taxon>Geomicrobium</taxon>
    </lineage>
</organism>
<proteinExistence type="predicted"/>
<dbReference type="RefSeq" id="WP_204699607.1">
    <property type="nucleotide sequence ID" value="NZ_JAFBEC010000018.1"/>
</dbReference>
<dbReference type="PROSITE" id="PS51257">
    <property type="entry name" value="PROKAR_LIPOPROTEIN"/>
    <property type="match status" value="1"/>
</dbReference>
<gene>
    <name evidence="2" type="ORF">JOD17_003973</name>
</gene>
<feature type="chain" id="PRO_5047052883" description="Lipoprotein" evidence="1">
    <location>
        <begin position="20"/>
        <end position="168"/>
    </location>
</feature>
<keyword evidence="1" id="KW-0732">Signal</keyword>